<proteinExistence type="predicted"/>
<keyword evidence="2" id="KW-1185">Reference proteome</keyword>
<accession>A0A4P9YXD5</accession>
<dbReference type="InterPro" id="IPR003428">
    <property type="entry name" value="MAM33"/>
</dbReference>
<dbReference type="PANTHER" id="PTHR10826:SF1">
    <property type="entry name" value="COMPLEMENT COMPONENT 1 Q SUBCOMPONENT-BINDING PROTEIN, MITOCHONDRIAL"/>
    <property type="match status" value="1"/>
</dbReference>
<dbReference type="AlphaFoldDB" id="A0A4P9YXD5"/>
<dbReference type="Gene3D" id="3.10.280.10">
    <property type="entry name" value="Mitochondrial glycoprotein"/>
    <property type="match status" value="1"/>
</dbReference>
<sequence>MGQGLSDRDLAHQLGEELKYELAEESDQLPEFLQDFKKSGKFTIQDAPGKDEVHLTRSFGNEKITVSFSISDINEAQESQQMDADLESLEKELQEENPEAAARVRSDLNEYAEDEALDTFPVEIQVAVEKAGSGVLKFDALCESGEILISSVIHYGDAATATADTAEANWKRRGMYVGPQFGQLEEDLQTKFEGYLEERGIDTGLAMFIPLYIEYKEQNEYVSWLKNVKSFVEA</sequence>
<dbReference type="GO" id="GO:0042256">
    <property type="term" value="P:cytosolic ribosome assembly"/>
    <property type="evidence" value="ECO:0007669"/>
    <property type="project" value="TreeGrafter"/>
</dbReference>
<dbReference type="PANTHER" id="PTHR10826">
    <property type="entry name" value="COMPLEMENT COMPONENT 1"/>
    <property type="match status" value="1"/>
</dbReference>
<gene>
    <name evidence="1" type="ORF">SYNPS1DRAFT_23273</name>
</gene>
<dbReference type="Pfam" id="PF02330">
    <property type="entry name" value="MAM33"/>
    <property type="match status" value="1"/>
</dbReference>
<dbReference type="Proteomes" id="UP000278143">
    <property type="component" value="Unassembled WGS sequence"/>
</dbReference>
<dbReference type="GO" id="GO:0005759">
    <property type="term" value="C:mitochondrial matrix"/>
    <property type="evidence" value="ECO:0007669"/>
    <property type="project" value="InterPro"/>
</dbReference>
<reference evidence="2" key="1">
    <citation type="journal article" date="2018" name="Nat. Microbiol.">
        <title>Leveraging single-cell genomics to expand the fungal tree of life.</title>
        <authorList>
            <person name="Ahrendt S.R."/>
            <person name="Quandt C.A."/>
            <person name="Ciobanu D."/>
            <person name="Clum A."/>
            <person name="Salamov A."/>
            <person name="Andreopoulos B."/>
            <person name="Cheng J.F."/>
            <person name="Woyke T."/>
            <person name="Pelin A."/>
            <person name="Henrissat B."/>
            <person name="Reynolds N.K."/>
            <person name="Benny G.L."/>
            <person name="Smith M.E."/>
            <person name="James T.Y."/>
            <person name="Grigoriev I.V."/>
        </authorList>
    </citation>
    <scope>NUCLEOTIDE SEQUENCE [LARGE SCALE GENOMIC DNA]</scope>
    <source>
        <strain evidence="2">Benny S71-1</strain>
    </source>
</reference>
<dbReference type="SUPFAM" id="SSF54529">
    <property type="entry name" value="Mitochondrial glycoprotein MAM33-like"/>
    <property type="match status" value="1"/>
</dbReference>
<dbReference type="OrthoDB" id="278212at2759"/>
<dbReference type="InterPro" id="IPR036561">
    <property type="entry name" value="MAM33_sf"/>
</dbReference>
<evidence type="ECO:0000313" key="1">
    <source>
        <dbReference type="EMBL" id="RKP24664.1"/>
    </source>
</evidence>
<name>A0A4P9YXD5_9FUNG</name>
<protein>
    <submittedName>
        <fullName evidence="1">Mitochondrial glyco protein</fullName>
    </submittedName>
</protein>
<organism evidence="1 2">
    <name type="scientific">Syncephalis pseudoplumigaleata</name>
    <dbReference type="NCBI Taxonomy" id="1712513"/>
    <lineage>
        <taxon>Eukaryota</taxon>
        <taxon>Fungi</taxon>
        <taxon>Fungi incertae sedis</taxon>
        <taxon>Zoopagomycota</taxon>
        <taxon>Zoopagomycotina</taxon>
        <taxon>Zoopagomycetes</taxon>
        <taxon>Zoopagales</taxon>
        <taxon>Piptocephalidaceae</taxon>
        <taxon>Syncephalis</taxon>
    </lineage>
</organism>
<dbReference type="EMBL" id="KZ990100">
    <property type="protein sequence ID" value="RKP24664.1"/>
    <property type="molecule type" value="Genomic_DNA"/>
</dbReference>
<evidence type="ECO:0000313" key="2">
    <source>
        <dbReference type="Proteomes" id="UP000278143"/>
    </source>
</evidence>